<evidence type="ECO:0000256" key="10">
    <source>
        <dbReference type="SAM" id="SignalP"/>
    </source>
</evidence>
<dbReference type="Gene3D" id="3.40.190.10">
    <property type="entry name" value="Periplasmic binding protein-like II"/>
    <property type="match status" value="1"/>
</dbReference>
<dbReference type="InterPro" id="IPR036097">
    <property type="entry name" value="HisK_dim/P_sf"/>
</dbReference>
<dbReference type="EMBL" id="QOKV01000002">
    <property type="protein sequence ID" value="KAA0687768.1"/>
    <property type="molecule type" value="Genomic_DNA"/>
</dbReference>
<evidence type="ECO:0000256" key="1">
    <source>
        <dbReference type="ARBA" id="ARBA00000085"/>
    </source>
</evidence>
<accession>A0A6L3B4S6</accession>
<gene>
    <name evidence="12" type="ORF">DS837_06085</name>
</gene>
<evidence type="ECO:0000256" key="5">
    <source>
        <dbReference type="ARBA" id="ARBA00022741"/>
    </source>
</evidence>
<evidence type="ECO:0000256" key="9">
    <source>
        <dbReference type="SAM" id="Coils"/>
    </source>
</evidence>
<keyword evidence="4" id="KW-0808">Transferase</keyword>
<dbReference type="PROSITE" id="PS50109">
    <property type="entry name" value="HIS_KIN"/>
    <property type="match status" value="1"/>
</dbReference>
<feature type="domain" description="Histidine kinase" evidence="11">
    <location>
        <begin position="395"/>
        <end position="615"/>
    </location>
</feature>
<dbReference type="GO" id="GO:0000155">
    <property type="term" value="F:phosphorelay sensor kinase activity"/>
    <property type="evidence" value="ECO:0007669"/>
    <property type="project" value="InterPro"/>
</dbReference>
<evidence type="ECO:0000256" key="8">
    <source>
        <dbReference type="ARBA" id="ARBA00023012"/>
    </source>
</evidence>
<proteinExistence type="predicted"/>
<dbReference type="SMART" id="SM00388">
    <property type="entry name" value="HisKA"/>
    <property type="match status" value="1"/>
</dbReference>
<dbReference type="RefSeq" id="WP_149163908.1">
    <property type="nucleotide sequence ID" value="NZ_QOKV01000002.1"/>
</dbReference>
<dbReference type="SUPFAM" id="SSF47384">
    <property type="entry name" value="Homodimeric domain of signal transducing histidine kinase"/>
    <property type="match status" value="1"/>
</dbReference>
<comment type="caution">
    <text evidence="12">The sequence shown here is derived from an EMBL/GenBank/DDBJ whole genome shotgun (WGS) entry which is preliminary data.</text>
</comment>
<evidence type="ECO:0000313" key="13">
    <source>
        <dbReference type="Proteomes" id="UP000476837"/>
    </source>
</evidence>
<evidence type="ECO:0000256" key="7">
    <source>
        <dbReference type="ARBA" id="ARBA00022840"/>
    </source>
</evidence>
<dbReference type="InterPro" id="IPR005467">
    <property type="entry name" value="His_kinase_dom"/>
</dbReference>
<dbReference type="InterPro" id="IPR003594">
    <property type="entry name" value="HATPase_dom"/>
</dbReference>
<evidence type="ECO:0000256" key="2">
    <source>
        <dbReference type="ARBA" id="ARBA00012438"/>
    </source>
</evidence>
<dbReference type="InterPro" id="IPR003661">
    <property type="entry name" value="HisK_dim/P_dom"/>
</dbReference>
<evidence type="ECO:0000256" key="3">
    <source>
        <dbReference type="ARBA" id="ARBA00022553"/>
    </source>
</evidence>
<keyword evidence="5" id="KW-0547">Nucleotide-binding</keyword>
<keyword evidence="6" id="KW-0418">Kinase</keyword>
<dbReference type="EC" id="2.7.13.3" evidence="2"/>
<organism evidence="12 13">
    <name type="scientific">Azospirillum brasilense</name>
    <dbReference type="NCBI Taxonomy" id="192"/>
    <lineage>
        <taxon>Bacteria</taxon>
        <taxon>Pseudomonadati</taxon>
        <taxon>Pseudomonadota</taxon>
        <taxon>Alphaproteobacteria</taxon>
        <taxon>Rhodospirillales</taxon>
        <taxon>Azospirillaceae</taxon>
        <taxon>Azospirillum</taxon>
    </lineage>
</organism>
<dbReference type="PANTHER" id="PTHR43065">
    <property type="entry name" value="SENSOR HISTIDINE KINASE"/>
    <property type="match status" value="1"/>
</dbReference>
<name>A0A6L3B4S6_AZOBR</name>
<feature type="chain" id="PRO_5026709236" description="histidine kinase" evidence="10">
    <location>
        <begin position="31"/>
        <end position="621"/>
    </location>
</feature>
<keyword evidence="3" id="KW-0597">Phosphoprotein</keyword>
<dbReference type="GO" id="GO:0005524">
    <property type="term" value="F:ATP binding"/>
    <property type="evidence" value="ECO:0007669"/>
    <property type="project" value="UniProtKB-KW"/>
</dbReference>
<sequence>MPLTPRPVRLTLALAGILAATILAVAPAQAEEPPIRVGVLAYRGGDHANAVWEPTVRYLADRFPKRGAEMVPLDLPGMDAAVAAGSVDFVLTNTGNYVELEARHGVTRIATLHSSRSGASGAAVGSALIVRAGRNDIRSLADLKGKTVMAVDPDAFGGFQVAWGALLTAGVDPYADLKELRFSGFPVDRVAFAVRDSEVDAGVLRACVLEELAQEGHLDRGQFQIVGARTEPGFGCALSTGLYPDWPLARLAKTPEDLAKAVVVALFQMPDGHPAALAGGYEGWTVPMDYQPVHGLFRSLRIGPYEHLRDVTLLDLARENWHWLALAALALLWWAVHSLRVEHLIKVRTAELRAANRELRREMAERRRAEDTARERQKEMDHVARLSILGEMASNIAHELNQPLGAIANYARGCTRRLEAGVGSAAEFAEASRAIAAQADRAGQIIARIRDFVRKRASQLEPADVNGAVEAALQLCEGRARSGNIPVIRELTSGLPPVLADRVQIEQVVLNLVKNALDAMDDGEDGGAGEGRGVTVRTGLDADGRVEIAVADRGHGLSEDARARLFDPFFTTKPGGMGLGLSICRTIVESHGGHLWATDHPGGGTIVRFVLPAAEEKVNAG</sequence>
<keyword evidence="8" id="KW-0902">Two-component regulatory system</keyword>
<dbReference type="SUPFAM" id="SSF53850">
    <property type="entry name" value="Periplasmic binding protein-like II"/>
    <property type="match status" value="1"/>
</dbReference>
<dbReference type="PANTHER" id="PTHR43065:SF10">
    <property type="entry name" value="PEROXIDE STRESS-ACTIVATED HISTIDINE KINASE MAK3"/>
    <property type="match status" value="1"/>
</dbReference>
<keyword evidence="7" id="KW-0067">ATP-binding</keyword>
<dbReference type="Pfam" id="PF00512">
    <property type="entry name" value="HisKA"/>
    <property type="match status" value="1"/>
</dbReference>
<evidence type="ECO:0000313" key="12">
    <source>
        <dbReference type="EMBL" id="KAA0687768.1"/>
    </source>
</evidence>
<dbReference type="Proteomes" id="UP000476837">
    <property type="component" value="Unassembled WGS sequence"/>
</dbReference>
<reference evidence="12 13" key="1">
    <citation type="submission" date="2018-07" db="EMBL/GenBank/DDBJ databases">
        <title>Genome sequence of Roseomonas fauriae ATCC 49958.</title>
        <authorList>
            <person name="Sant'Anna F.H."/>
            <person name="Baldani J.I."/>
            <person name="Zilli J.E."/>
            <person name="Reis V.M."/>
            <person name="Hartmann A."/>
            <person name="Cruz L."/>
            <person name="de Souza E.M."/>
            <person name="de Oliveira Pedrosa F."/>
            <person name="Passaglia L.M.P."/>
        </authorList>
    </citation>
    <scope>NUCLEOTIDE SEQUENCE [LARGE SCALE GENOMIC DNA]</scope>
    <source>
        <strain evidence="12 13">ATCC 49958</strain>
    </source>
</reference>
<dbReference type="Pfam" id="PF02518">
    <property type="entry name" value="HATPase_c"/>
    <property type="match status" value="1"/>
</dbReference>
<comment type="catalytic activity">
    <reaction evidence="1">
        <text>ATP + protein L-histidine = ADP + protein N-phospho-L-histidine.</text>
        <dbReference type="EC" id="2.7.13.3"/>
    </reaction>
</comment>
<keyword evidence="9" id="KW-0175">Coiled coil</keyword>
<feature type="coiled-coil region" evidence="9">
    <location>
        <begin position="349"/>
        <end position="379"/>
    </location>
</feature>
<dbReference type="Pfam" id="PF12974">
    <property type="entry name" value="Phosphonate-bd"/>
    <property type="match status" value="1"/>
</dbReference>
<dbReference type="Gene3D" id="3.30.565.10">
    <property type="entry name" value="Histidine kinase-like ATPase, C-terminal domain"/>
    <property type="match status" value="1"/>
</dbReference>
<protein>
    <recommendedName>
        <fullName evidence="2">histidine kinase</fullName>
        <ecNumber evidence="2">2.7.13.3</ecNumber>
    </recommendedName>
</protein>
<dbReference type="Gene3D" id="1.10.287.130">
    <property type="match status" value="1"/>
</dbReference>
<dbReference type="InterPro" id="IPR036890">
    <property type="entry name" value="HATPase_C_sf"/>
</dbReference>
<evidence type="ECO:0000256" key="4">
    <source>
        <dbReference type="ARBA" id="ARBA00022679"/>
    </source>
</evidence>
<evidence type="ECO:0000259" key="11">
    <source>
        <dbReference type="PROSITE" id="PS50109"/>
    </source>
</evidence>
<keyword evidence="10" id="KW-0732">Signal</keyword>
<dbReference type="SUPFAM" id="SSF55874">
    <property type="entry name" value="ATPase domain of HSP90 chaperone/DNA topoisomerase II/histidine kinase"/>
    <property type="match status" value="1"/>
</dbReference>
<evidence type="ECO:0000256" key="6">
    <source>
        <dbReference type="ARBA" id="ARBA00022777"/>
    </source>
</evidence>
<feature type="signal peptide" evidence="10">
    <location>
        <begin position="1"/>
        <end position="30"/>
    </location>
</feature>
<dbReference type="InterPro" id="IPR004358">
    <property type="entry name" value="Sig_transdc_His_kin-like_C"/>
</dbReference>
<dbReference type="PRINTS" id="PR00344">
    <property type="entry name" value="BCTRLSENSOR"/>
</dbReference>
<dbReference type="SMART" id="SM00387">
    <property type="entry name" value="HATPase_c"/>
    <property type="match status" value="1"/>
</dbReference>
<dbReference type="CDD" id="cd00082">
    <property type="entry name" value="HisKA"/>
    <property type="match status" value="1"/>
</dbReference>
<dbReference type="AlphaFoldDB" id="A0A6L3B4S6"/>